<dbReference type="Pfam" id="PF12731">
    <property type="entry name" value="Mating_N"/>
    <property type="match status" value="1"/>
</dbReference>
<evidence type="ECO:0000313" key="4">
    <source>
        <dbReference type="Proteomes" id="UP000054564"/>
    </source>
</evidence>
<feature type="region of interest" description="Disordered" evidence="1">
    <location>
        <begin position="113"/>
        <end position="135"/>
    </location>
</feature>
<gene>
    <name evidence="3" type="ORF">PSTG_19315</name>
</gene>
<accession>A0A0L0UKM7</accession>
<proteinExistence type="predicted"/>
<sequence length="135" mass="15077">MSDSPFVRTNTPTLERDFLAALQTNDESGLANFGVQYSQLVLDLEKAIPSNRLTQDELKAHYHFSHQVYIASSQARHAHNLVDEICDDFARQLKLIAPPVSDAALDHSFLPSKPTITHENDSSSTSHTALKTWCQ</sequence>
<feature type="non-terminal residue" evidence="3">
    <location>
        <position position="135"/>
    </location>
</feature>
<evidence type="ECO:0000313" key="3">
    <source>
        <dbReference type="EMBL" id="KNE87304.1"/>
    </source>
</evidence>
<feature type="domain" description="Mating-type protein A-alpha/beta 1 N-terminal" evidence="2">
    <location>
        <begin position="7"/>
        <end position="89"/>
    </location>
</feature>
<name>A0A0L0UKM7_9BASI</name>
<dbReference type="AlphaFoldDB" id="A0A0L0UKM7"/>
<protein>
    <recommendedName>
        <fullName evidence="2">Mating-type protein A-alpha/beta 1 N-terminal domain-containing protein</fullName>
    </recommendedName>
</protein>
<evidence type="ECO:0000256" key="1">
    <source>
        <dbReference type="SAM" id="MobiDB-lite"/>
    </source>
</evidence>
<comment type="caution">
    <text evidence="3">The sequence shown here is derived from an EMBL/GenBank/DDBJ whole genome shotgun (WGS) entry which is preliminary data.</text>
</comment>
<evidence type="ECO:0000259" key="2">
    <source>
        <dbReference type="Pfam" id="PF12731"/>
    </source>
</evidence>
<dbReference type="InterPro" id="IPR024333">
    <property type="entry name" value="Mating-type_A-alpha/beta_1_N"/>
</dbReference>
<organism evidence="3 4">
    <name type="scientific">Puccinia striiformis f. sp. tritici PST-78</name>
    <dbReference type="NCBI Taxonomy" id="1165861"/>
    <lineage>
        <taxon>Eukaryota</taxon>
        <taxon>Fungi</taxon>
        <taxon>Dikarya</taxon>
        <taxon>Basidiomycota</taxon>
        <taxon>Pucciniomycotina</taxon>
        <taxon>Pucciniomycetes</taxon>
        <taxon>Pucciniales</taxon>
        <taxon>Pucciniaceae</taxon>
        <taxon>Puccinia</taxon>
    </lineage>
</organism>
<dbReference type="Proteomes" id="UP000054564">
    <property type="component" value="Unassembled WGS sequence"/>
</dbReference>
<dbReference type="STRING" id="1165861.A0A0L0UKM7"/>
<dbReference type="EMBL" id="AJIL01005932">
    <property type="protein sequence ID" value="KNE87304.1"/>
    <property type="molecule type" value="Genomic_DNA"/>
</dbReference>
<feature type="compositionally biased region" description="Polar residues" evidence="1">
    <location>
        <begin position="122"/>
        <end position="135"/>
    </location>
</feature>
<reference evidence="4" key="1">
    <citation type="submission" date="2014-03" db="EMBL/GenBank/DDBJ databases">
        <title>The Genome Sequence of Puccinia striiformis f. sp. tritici PST-78.</title>
        <authorList>
            <consortium name="The Broad Institute Genome Sequencing Platform"/>
            <person name="Cuomo C."/>
            <person name="Hulbert S."/>
            <person name="Chen X."/>
            <person name="Walker B."/>
            <person name="Young S.K."/>
            <person name="Zeng Q."/>
            <person name="Gargeya S."/>
            <person name="Fitzgerald M."/>
            <person name="Haas B."/>
            <person name="Abouelleil A."/>
            <person name="Alvarado L."/>
            <person name="Arachchi H.M."/>
            <person name="Berlin A.M."/>
            <person name="Chapman S.B."/>
            <person name="Goldberg J."/>
            <person name="Griggs A."/>
            <person name="Gujja S."/>
            <person name="Hansen M."/>
            <person name="Howarth C."/>
            <person name="Imamovic A."/>
            <person name="Larimer J."/>
            <person name="McCowan C."/>
            <person name="Montmayeur A."/>
            <person name="Murphy C."/>
            <person name="Neiman D."/>
            <person name="Pearson M."/>
            <person name="Priest M."/>
            <person name="Roberts A."/>
            <person name="Saif S."/>
            <person name="Shea T."/>
            <person name="Sisk P."/>
            <person name="Sykes S."/>
            <person name="Wortman J."/>
            <person name="Nusbaum C."/>
            <person name="Birren B."/>
        </authorList>
    </citation>
    <scope>NUCLEOTIDE SEQUENCE [LARGE SCALE GENOMIC DNA]</scope>
    <source>
        <strain evidence="4">race PST-78</strain>
    </source>
</reference>
<keyword evidence="4" id="KW-1185">Reference proteome</keyword>